<dbReference type="GO" id="GO:0016020">
    <property type="term" value="C:membrane"/>
    <property type="evidence" value="ECO:0007669"/>
    <property type="project" value="TreeGrafter"/>
</dbReference>
<comment type="caution">
    <text evidence="5">The sequence shown here is derived from an EMBL/GenBank/DDBJ whole genome shotgun (WGS) entry which is preliminary data.</text>
</comment>
<evidence type="ECO:0000256" key="2">
    <source>
        <dbReference type="ARBA" id="ARBA00022833"/>
    </source>
</evidence>
<evidence type="ECO:0000259" key="3">
    <source>
        <dbReference type="PROSITE" id="PS50081"/>
    </source>
</evidence>
<feature type="domain" description="DAGKc" evidence="4">
    <location>
        <begin position="111"/>
        <end position="241"/>
    </location>
</feature>
<dbReference type="InterPro" id="IPR002219">
    <property type="entry name" value="PKC_DAG/PE"/>
</dbReference>
<dbReference type="PROSITE" id="PS50081">
    <property type="entry name" value="ZF_DAG_PE_2"/>
    <property type="match status" value="1"/>
</dbReference>
<dbReference type="SMART" id="SM00046">
    <property type="entry name" value="DAGKc"/>
    <property type="match status" value="1"/>
</dbReference>
<dbReference type="PROSITE" id="PS00479">
    <property type="entry name" value="ZF_DAG_PE_1"/>
    <property type="match status" value="1"/>
</dbReference>
<dbReference type="EMBL" id="CAHIKZ030003957">
    <property type="protein sequence ID" value="CAE1305787.1"/>
    <property type="molecule type" value="Genomic_DNA"/>
</dbReference>
<dbReference type="InterPro" id="IPR046349">
    <property type="entry name" value="C1-like_sf"/>
</dbReference>
<dbReference type="InterPro" id="IPR037607">
    <property type="entry name" value="DGK"/>
</dbReference>
<protein>
    <submittedName>
        <fullName evidence="5">DgkA</fullName>
        <ecNumber evidence="5">2.7.1.107</ecNumber>
    </submittedName>
</protein>
<dbReference type="FunFam" id="3.40.50.10330:FF:000007">
    <property type="entry name" value="Diacylglycerol kinase"/>
    <property type="match status" value="1"/>
</dbReference>
<evidence type="ECO:0000313" key="6">
    <source>
        <dbReference type="Proteomes" id="UP000597762"/>
    </source>
</evidence>
<dbReference type="Gene3D" id="3.40.50.10330">
    <property type="entry name" value="Probable inorganic polyphosphate/atp-NAD kinase, domain 1"/>
    <property type="match status" value="1"/>
</dbReference>
<dbReference type="InterPro" id="IPR016064">
    <property type="entry name" value="NAD/diacylglycerol_kinase_sf"/>
</dbReference>
<dbReference type="SUPFAM" id="SSF57889">
    <property type="entry name" value="Cysteine-rich domain"/>
    <property type="match status" value="1"/>
</dbReference>
<dbReference type="PROSITE" id="PS50146">
    <property type="entry name" value="DAGK"/>
    <property type="match status" value="1"/>
</dbReference>
<dbReference type="OrthoDB" id="242257at2759"/>
<dbReference type="GO" id="GO:0046872">
    <property type="term" value="F:metal ion binding"/>
    <property type="evidence" value="ECO:0007669"/>
    <property type="project" value="UniProtKB-KW"/>
</dbReference>
<sequence>MKLANRNIPCKRLSTKGKYTIHHWVHGNLPLCSTCYVCGEICGIQPQLCDFICRWCQRCVHNGCFQVKDNECDFGPYKSVIVPPNCVRLKWVGFKGRRHLIVDSVKCPNIENWSPIIVIANRKSGNNDGESILQAFRSYLNPAQVIDICDIPPESGLEWCHLLPNVDIRVLVCGGDGTIGWVLNAIERLKLDPRPQVCILPLGTGNDLSQVLGWGETFSGEVEVSEILDKINRARVVELDR</sequence>
<keyword evidence="1" id="KW-0479">Metal-binding</keyword>
<reference evidence="5" key="1">
    <citation type="submission" date="2021-01" db="EMBL/GenBank/DDBJ databases">
        <authorList>
            <person name="Li R."/>
            <person name="Bekaert M."/>
        </authorList>
    </citation>
    <scope>NUCLEOTIDE SEQUENCE</scope>
    <source>
        <strain evidence="5">Farmed</strain>
    </source>
</reference>
<dbReference type="AlphaFoldDB" id="A0A812DPA0"/>
<keyword evidence="2" id="KW-0862">Zinc</keyword>
<evidence type="ECO:0000256" key="1">
    <source>
        <dbReference type="ARBA" id="ARBA00022723"/>
    </source>
</evidence>
<gene>
    <name evidence="5" type="ORF">SPHA_58150</name>
</gene>
<proteinExistence type="predicted"/>
<evidence type="ECO:0000259" key="4">
    <source>
        <dbReference type="PROSITE" id="PS50146"/>
    </source>
</evidence>
<dbReference type="InterPro" id="IPR001206">
    <property type="entry name" value="Diacylglycerol_kinase_cat_dom"/>
</dbReference>
<dbReference type="GO" id="GO:0004143">
    <property type="term" value="F:ATP-dependent diacylglycerol kinase activity"/>
    <property type="evidence" value="ECO:0007669"/>
    <property type="project" value="UniProtKB-EC"/>
</dbReference>
<keyword evidence="6" id="KW-1185">Reference proteome</keyword>
<dbReference type="PANTHER" id="PTHR11255">
    <property type="entry name" value="DIACYLGLYCEROL KINASE"/>
    <property type="match status" value="1"/>
</dbReference>
<keyword evidence="5" id="KW-0808">Transferase</keyword>
<dbReference type="Proteomes" id="UP000597762">
    <property type="component" value="Unassembled WGS sequence"/>
</dbReference>
<dbReference type="EC" id="2.7.1.107" evidence="5"/>
<accession>A0A812DPA0</accession>
<dbReference type="Pfam" id="PF00781">
    <property type="entry name" value="DAGK_cat"/>
    <property type="match status" value="1"/>
</dbReference>
<dbReference type="PANTHER" id="PTHR11255:SF118">
    <property type="entry name" value="DIACYLGLYCEROL KINASE EPSILON"/>
    <property type="match status" value="1"/>
</dbReference>
<dbReference type="SMART" id="SM00109">
    <property type="entry name" value="C1"/>
    <property type="match status" value="1"/>
</dbReference>
<name>A0A812DPA0_ACAPH</name>
<feature type="domain" description="Phorbol-ester/DAG-type" evidence="3">
    <location>
        <begin position="21"/>
        <end position="72"/>
    </location>
</feature>
<dbReference type="InterPro" id="IPR017438">
    <property type="entry name" value="ATP-NAD_kinase_N"/>
</dbReference>
<dbReference type="Gene3D" id="3.30.60.20">
    <property type="match status" value="1"/>
</dbReference>
<dbReference type="SUPFAM" id="SSF111331">
    <property type="entry name" value="NAD kinase/diacylglycerol kinase-like"/>
    <property type="match status" value="1"/>
</dbReference>
<dbReference type="GO" id="GO:0007165">
    <property type="term" value="P:signal transduction"/>
    <property type="evidence" value="ECO:0007669"/>
    <property type="project" value="InterPro"/>
</dbReference>
<dbReference type="CDD" id="cd20853">
    <property type="entry name" value="C1_DGKepsilon_typeIII_rpt2"/>
    <property type="match status" value="1"/>
</dbReference>
<evidence type="ECO:0000313" key="5">
    <source>
        <dbReference type="EMBL" id="CAE1305787.1"/>
    </source>
</evidence>
<organism evidence="5 6">
    <name type="scientific">Acanthosepion pharaonis</name>
    <name type="common">Pharaoh cuttlefish</name>
    <name type="synonym">Sepia pharaonis</name>
    <dbReference type="NCBI Taxonomy" id="158019"/>
    <lineage>
        <taxon>Eukaryota</taxon>
        <taxon>Metazoa</taxon>
        <taxon>Spiralia</taxon>
        <taxon>Lophotrochozoa</taxon>
        <taxon>Mollusca</taxon>
        <taxon>Cephalopoda</taxon>
        <taxon>Coleoidea</taxon>
        <taxon>Decapodiformes</taxon>
        <taxon>Sepiida</taxon>
        <taxon>Sepiina</taxon>
        <taxon>Sepiidae</taxon>
        <taxon>Acanthosepion</taxon>
    </lineage>
</organism>